<proteinExistence type="inferred from homology"/>
<gene>
    <name evidence="4" type="ORF">FB471_0820</name>
</gene>
<dbReference type="GO" id="GO:0004497">
    <property type="term" value="F:monooxygenase activity"/>
    <property type="evidence" value="ECO:0007669"/>
    <property type="project" value="UniProtKB-KW"/>
</dbReference>
<comment type="caution">
    <text evidence="4">The sequence shown here is derived from an EMBL/GenBank/DDBJ whole genome shotgun (WGS) entry which is preliminary data.</text>
</comment>
<comment type="similarity">
    <text evidence="1">Belongs to the non-flavoprotein flavin reductase family.</text>
</comment>
<evidence type="ECO:0000256" key="1">
    <source>
        <dbReference type="ARBA" id="ARBA00008898"/>
    </source>
</evidence>
<protein>
    <submittedName>
        <fullName evidence="4">3-hydroxy-9,10-secoandrosta-1,3,5(10)-triene-9, 17-dione monooxygenase reductase component</fullName>
    </submittedName>
</protein>
<evidence type="ECO:0000256" key="2">
    <source>
        <dbReference type="ARBA" id="ARBA00023002"/>
    </source>
</evidence>
<dbReference type="SUPFAM" id="SSF50475">
    <property type="entry name" value="FMN-binding split barrel"/>
    <property type="match status" value="1"/>
</dbReference>
<keyword evidence="2" id="KW-0560">Oxidoreductase</keyword>
<dbReference type="OrthoDB" id="9792858at2"/>
<dbReference type="Gene3D" id="2.30.110.10">
    <property type="entry name" value="Electron Transport, Fmn-binding Protein, Chain A"/>
    <property type="match status" value="1"/>
</dbReference>
<dbReference type="Pfam" id="PF01613">
    <property type="entry name" value="Flavin_Reduct"/>
    <property type="match status" value="1"/>
</dbReference>
<keyword evidence="4" id="KW-0503">Monooxygenase</keyword>
<sequence>MSTPAAPTFDSARFRSVLGHFCTGVTVVTGLDGGRPFGFACQSFAALSLDPPLVLFCPARSSRSWQAIERAGQFAVNVLAAGQRAVSGVFGARGEDKFAAVEWSTVPSGAPLLHGALTWLDCELEAVHEGGDHYVVIGRVTTLGDIRDERPLLFYRGRYTVTEPDGAGDGQPREDLEGLLTWPRPDDWF</sequence>
<feature type="domain" description="Flavin reductase like" evidence="3">
    <location>
        <begin position="18"/>
        <end position="161"/>
    </location>
</feature>
<dbReference type="AlphaFoldDB" id="A0A542DDK7"/>
<dbReference type="InterPro" id="IPR054682">
    <property type="entry name" value="HsaB"/>
</dbReference>
<dbReference type="GO" id="GO:0042602">
    <property type="term" value="F:riboflavin reductase (NADPH) activity"/>
    <property type="evidence" value="ECO:0007669"/>
    <property type="project" value="TreeGrafter"/>
</dbReference>
<dbReference type="PANTHER" id="PTHR30466">
    <property type="entry name" value="FLAVIN REDUCTASE"/>
    <property type="match status" value="1"/>
</dbReference>
<organism evidence="4 5">
    <name type="scientific">Amycolatopsis cihanbeyliensis</name>
    <dbReference type="NCBI Taxonomy" id="1128664"/>
    <lineage>
        <taxon>Bacteria</taxon>
        <taxon>Bacillati</taxon>
        <taxon>Actinomycetota</taxon>
        <taxon>Actinomycetes</taxon>
        <taxon>Pseudonocardiales</taxon>
        <taxon>Pseudonocardiaceae</taxon>
        <taxon>Amycolatopsis</taxon>
    </lineage>
</organism>
<dbReference type="EMBL" id="VFML01000001">
    <property type="protein sequence ID" value="TQJ01155.1"/>
    <property type="molecule type" value="Genomic_DNA"/>
</dbReference>
<dbReference type="InterPro" id="IPR012349">
    <property type="entry name" value="Split_barrel_FMN-bd"/>
</dbReference>
<dbReference type="SMART" id="SM00903">
    <property type="entry name" value="Flavin_Reduct"/>
    <property type="match status" value="1"/>
</dbReference>
<dbReference type="RefSeq" id="WP_141995997.1">
    <property type="nucleotide sequence ID" value="NZ_VFML01000001.1"/>
</dbReference>
<dbReference type="PANTHER" id="PTHR30466:SF11">
    <property type="entry name" value="FLAVIN-DEPENDENT MONOOXYGENASE, REDUCTASE SUBUNIT HSAB"/>
    <property type="match status" value="1"/>
</dbReference>
<accession>A0A542DDK7</accession>
<evidence type="ECO:0000313" key="4">
    <source>
        <dbReference type="EMBL" id="TQJ01155.1"/>
    </source>
</evidence>
<evidence type="ECO:0000259" key="3">
    <source>
        <dbReference type="SMART" id="SM00903"/>
    </source>
</evidence>
<dbReference type="GO" id="GO:0010181">
    <property type="term" value="F:FMN binding"/>
    <property type="evidence" value="ECO:0007669"/>
    <property type="project" value="InterPro"/>
</dbReference>
<dbReference type="InterPro" id="IPR050268">
    <property type="entry name" value="NADH-dep_flavin_reductase"/>
</dbReference>
<reference evidence="4 5" key="1">
    <citation type="submission" date="2019-06" db="EMBL/GenBank/DDBJ databases">
        <title>Sequencing the genomes of 1000 actinobacteria strains.</title>
        <authorList>
            <person name="Klenk H.-P."/>
        </authorList>
    </citation>
    <scope>NUCLEOTIDE SEQUENCE [LARGE SCALE GENOMIC DNA]</scope>
    <source>
        <strain evidence="4 5">DSM 45679</strain>
    </source>
</reference>
<dbReference type="Proteomes" id="UP000320876">
    <property type="component" value="Unassembled WGS sequence"/>
</dbReference>
<evidence type="ECO:0000313" key="5">
    <source>
        <dbReference type="Proteomes" id="UP000320876"/>
    </source>
</evidence>
<name>A0A542DDK7_AMYCI</name>
<keyword evidence="5" id="KW-1185">Reference proteome</keyword>
<dbReference type="NCBIfam" id="NF045630">
    <property type="entry name" value="monooxsub_HsaB"/>
    <property type="match status" value="1"/>
</dbReference>
<dbReference type="InterPro" id="IPR002563">
    <property type="entry name" value="Flavin_Rdtase-like_dom"/>
</dbReference>